<feature type="region of interest" description="Disordered" evidence="1">
    <location>
        <begin position="1164"/>
        <end position="1192"/>
    </location>
</feature>
<evidence type="ECO:0000313" key="3">
    <source>
        <dbReference type="Proteomes" id="UP000635902"/>
    </source>
</evidence>
<dbReference type="RefSeq" id="WP_194555723.1">
    <property type="nucleotide sequence ID" value="NZ_JADKMY010000001.1"/>
</dbReference>
<sequence length="1192" mass="131057">MKKVLIIGCGGSGAKTLAFMMDQLKTMLAERLPEKYASPRDVKLPAAWQFVSIDVPTAPEKAGKNLANVAEAGGRYISCGSSGRYAAIDNAVSNSLGARGELGSIASWALANPEEETTPISAGAGQYRGIGRMLLLSKLRDVQKELAQSWQTLFNAETDRELNDLAAELSGNAQHNADTSKDVPLVFVVSSMAGGAGASMAIDVCRMLNSLEGNSVSLNSLFMVTPDIFHKISADQVPGANPNALAMFSELVAAQFGAATESDRRIFEALGIQIAKETIPVGRVFPVGVRSGEQGTQLGDGEASTVYRALGRGLAALMIDDGAMQDFVAFTLGNKGSLEMDSTNYGWGATDPKNVPWGSYGYAQLSMGRDRYAEYAAQRLARFAVGKLLEGHLDPSDPSSGDVQIKRLLDNNQPLFYSNLSKVLPAPGEHVGMWILSYFNSPVSDWASRMATSLQGQLPPGNNLRGSEWAAQVHQVIGAFNGQVRNADRSALDSAVFDWANVTELQEGLVQTIREEVARYGAPYGAAVLERIRHYVKDDLLHKLRELGSAPSPVTVPSTVDQLGKNKVTETSSLAQEIVSSAHGTLKHVAGSAIARNMALVLEDFVPHFLEPLQLEMSKQTTNLVKSAELQHDSGLGIAQLKTDVPNLWPEESPFVPDRFSQAANEVFLTEVKDFPEQFQSDMIQAVSGEHDIVDYSTALRTASQNVIDGDWKSLADVEPAPRDLLTITEPWVSKHLVRDPHNHNVLREPRPARLEFRIKSADVLSRSRAYIARRGFSFHHFITASLRDYVINPGLTDHERAMRRRNLINKFELAMKNALPLAQVNRDLVRKLYNSEVNYKFNFSKIPFEGDALAEELQAAVRRFPNFRPAEDSKPLGAALSNQGEERAIDIFGSYPNYAPIVFSSLLPPIRQQWQKTAGSRVGFWKSRRARPLPAALPMSEAERQAMIAGWYVGRLTGRVIFPATLDVDDDHSVQIFDSERKSWTEFEAPMLTPPSQLRHGLDWLPSLLESSSLAWTAVGEGNLFESVRPYVELRRLYDSANSPSKGARKLEGERVLREWLFSGERPADNINQIPGTEKGVDVEQRKDAAIAWLEKQRNFTENYVPTDVLQKGHLQTSHARPFADIRDRDLAAKVPVYADIAPDVYVMLGKLIDMLESAYQSGDPSLDQAQIPQSVKPSDSSFQLPGDGEF</sequence>
<reference evidence="2 3" key="1">
    <citation type="submission" date="2020-10" db="EMBL/GenBank/DDBJ databases">
        <title>Novel species in genus Corynebacterium.</title>
        <authorList>
            <person name="Zhang G."/>
        </authorList>
    </citation>
    <scope>NUCLEOTIDE SEQUENCE [LARGE SCALE GENOMIC DNA]</scope>
    <source>
        <strain evidence="2 3">DSM 45110</strain>
    </source>
</reference>
<keyword evidence="3" id="KW-1185">Reference proteome</keyword>
<accession>A0ABR9ZIS7</accession>
<feature type="compositionally biased region" description="Polar residues" evidence="1">
    <location>
        <begin position="1164"/>
        <end position="1185"/>
    </location>
</feature>
<dbReference type="EMBL" id="JADKMY010000001">
    <property type="protein sequence ID" value="MBF4552849.1"/>
    <property type="molecule type" value="Genomic_DNA"/>
</dbReference>
<protein>
    <recommendedName>
        <fullName evidence="4">Tubulin-like protein</fullName>
    </recommendedName>
</protein>
<evidence type="ECO:0000256" key="1">
    <source>
        <dbReference type="SAM" id="MobiDB-lite"/>
    </source>
</evidence>
<gene>
    <name evidence="2" type="ORF">IRY30_01980</name>
</gene>
<evidence type="ECO:0008006" key="4">
    <source>
        <dbReference type="Google" id="ProtNLM"/>
    </source>
</evidence>
<name>A0ABR9ZIS7_9CORY</name>
<evidence type="ECO:0000313" key="2">
    <source>
        <dbReference type="EMBL" id="MBF4552849.1"/>
    </source>
</evidence>
<dbReference type="InterPro" id="IPR025904">
    <property type="entry name" value="Tubulin-like"/>
</dbReference>
<comment type="caution">
    <text evidence="2">The sequence shown here is derived from an EMBL/GenBank/DDBJ whole genome shotgun (WGS) entry which is preliminary data.</text>
</comment>
<dbReference type="Proteomes" id="UP000635902">
    <property type="component" value="Unassembled WGS sequence"/>
</dbReference>
<proteinExistence type="predicted"/>
<organism evidence="2 3">
    <name type="scientific">Corynebacterium suicordis DSM 45110</name>
    <dbReference type="NCBI Taxonomy" id="1121369"/>
    <lineage>
        <taxon>Bacteria</taxon>
        <taxon>Bacillati</taxon>
        <taxon>Actinomycetota</taxon>
        <taxon>Actinomycetes</taxon>
        <taxon>Mycobacteriales</taxon>
        <taxon>Corynebacteriaceae</taxon>
        <taxon>Corynebacterium</taxon>
    </lineage>
</organism>
<dbReference type="Pfam" id="PF13809">
    <property type="entry name" value="Tubulin_2"/>
    <property type="match status" value="1"/>
</dbReference>